<feature type="chain" id="PRO_5043052350" evidence="3">
    <location>
        <begin position="18"/>
        <end position="361"/>
    </location>
</feature>
<proteinExistence type="predicted"/>
<evidence type="ECO:0000313" key="5">
    <source>
        <dbReference type="Proteomes" id="UP001320420"/>
    </source>
</evidence>
<keyword evidence="2" id="KW-0812">Transmembrane</keyword>
<feature type="compositionally biased region" description="Low complexity" evidence="1">
    <location>
        <begin position="227"/>
        <end position="250"/>
    </location>
</feature>
<evidence type="ECO:0000256" key="2">
    <source>
        <dbReference type="SAM" id="Phobius"/>
    </source>
</evidence>
<gene>
    <name evidence="4" type="ORF">SLS62_003529</name>
</gene>
<feature type="region of interest" description="Disordered" evidence="1">
    <location>
        <begin position="180"/>
        <end position="250"/>
    </location>
</feature>
<reference evidence="4 5" key="1">
    <citation type="submission" date="2024-02" db="EMBL/GenBank/DDBJ databases">
        <title>De novo assembly and annotation of 12 fungi associated with fruit tree decline syndrome in Ontario, Canada.</title>
        <authorList>
            <person name="Sulman M."/>
            <person name="Ellouze W."/>
            <person name="Ilyukhin E."/>
        </authorList>
    </citation>
    <scope>NUCLEOTIDE SEQUENCE [LARGE SCALE GENOMIC DNA]</scope>
    <source>
        <strain evidence="4 5">M11/M66-122</strain>
    </source>
</reference>
<feature type="region of interest" description="Disordered" evidence="1">
    <location>
        <begin position="285"/>
        <end position="361"/>
    </location>
</feature>
<evidence type="ECO:0000256" key="3">
    <source>
        <dbReference type="SAM" id="SignalP"/>
    </source>
</evidence>
<dbReference type="EMBL" id="JAKJXP020000020">
    <property type="protein sequence ID" value="KAK7754509.1"/>
    <property type="molecule type" value="Genomic_DNA"/>
</dbReference>
<accession>A0AAN9USC7</accession>
<evidence type="ECO:0000256" key="1">
    <source>
        <dbReference type="SAM" id="MobiDB-lite"/>
    </source>
</evidence>
<comment type="caution">
    <text evidence="4">The sequence shown here is derived from an EMBL/GenBank/DDBJ whole genome shotgun (WGS) entry which is preliminary data.</text>
</comment>
<keyword evidence="3" id="KW-0732">Signal</keyword>
<keyword evidence="5" id="KW-1185">Reference proteome</keyword>
<feature type="transmembrane region" description="Helical" evidence="2">
    <location>
        <begin position="251"/>
        <end position="276"/>
    </location>
</feature>
<feature type="compositionally biased region" description="Low complexity" evidence="1">
    <location>
        <begin position="186"/>
        <end position="218"/>
    </location>
</feature>
<dbReference type="AlphaFoldDB" id="A0AAN9USC7"/>
<dbReference type="Proteomes" id="UP001320420">
    <property type="component" value="Unassembled WGS sequence"/>
</dbReference>
<feature type="signal peptide" evidence="3">
    <location>
        <begin position="1"/>
        <end position="17"/>
    </location>
</feature>
<keyword evidence="2" id="KW-0472">Membrane</keyword>
<protein>
    <submittedName>
        <fullName evidence="4">Uncharacterized protein</fullName>
    </submittedName>
</protein>
<sequence>MWLPLLLLLPCETLALALVASAPRSNPPSIATQTTADDGANAALLRPSPTPTARFAAAELLLHGRDYTMGHDTCGFGSAQPWITYECYLEDATCMNIGQYRGCCTSGSSACQSTMWTTCEDYQSIQVCGSDDHTRCCQSGAPYCVTWHLATDETTYTVFDCDVADSMPVREMLATPLESITTTGTDSDSALATPSSSSPSSSASSSESASSPSGSATSSGGGGGGDSSSSSDSDSSEATTSQSSHTSASPAGAIAGGVVGGLVVIGLTVLGLVLLYRRRSKGNVAAREKLVASPPPPPATGPQEIASSDTTSPLYDPVHGPGNRWEVDGAPGLFEAPDTSRLPEAPYAPARGQEANRAELS</sequence>
<keyword evidence="2" id="KW-1133">Transmembrane helix</keyword>
<organism evidence="4 5">
    <name type="scientific">Diatrype stigma</name>
    <dbReference type="NCBI Taxonomy" id="117547"/>
    <lineage>
        <taxon>Eukaryota</taxon>
        <taxon>Fungi</taxon>
        <taxon>Dikarya</taxon>
        <taxon>Ascomycota</taxon>
        <taxon>Pezizomycotina</taxon>
        <taxon>Sordariomycetes</taxon>
        <taxon>Xylariomycetidae</taxon>
        <taxon>Xylariales</taxon>
        <taxon>Diatrypaceae</taxon>
        <taxon>Diatrype</taxon>
    </lineage>
</organism>
<name>A0AAN9USC7_9PEZI</name>
<evidence type="ECO:0000313" key="4">
    <source>
        <dbReference type="EMBL" id="KAK7754509.1"/>
    </source>
</evidence>